<dbReference type="InterPro" id="IPR027012">
    <property type="entry name" value="Enkurin_dom"/>
</dbReference>
<evidence type="ECO:0000313" key="7">
    <source>
        <dbReference type="Ensembl" id="ENSGWIP00000043979.1"/>
    </source>
</evidence>
<dbReference type="Proteomes" id="UP000694680">
    <property type="component" value="Chromosome 20"/>
</dbReference>
<gene>
    <name evidence="7" type="primary">enkur</name>
</gene>
<feature type="domain" description="Enkurin" evidence="6">
    <location>
        <begin position="163"/>
        <end position="255"/>
    </location>
</feature>
<reference evidence="7" key="2">
    <citation type="submission" date="2025-08" db="UniProtKB">
        <authorList>
            <consortium name="Ensembl"/>
        </authorList>
    </citation>
    <scope>IDENTIFICATION</scope>
</reference>
<keyword evidence="3" id="KW-0963">Cytoplasm</keyword>
<evidence type="ECO:0000256" key="2">
    <source>
        <dbReference type="ARBA" id="ARBA00004245"/>
    </source>
</evidence>
<accession>A0A8C5HHC6</accession>
<comment type="subcellular location">
    <subcellularLocation>
        <location evidence="1">Cell projection</location>
        <location evidence="1">Cilium</location>
    </subcellularLocation>
    <subcellularLocation>
        <location evidence="2">Cytoplasm</location>
        <location evidence="2">Cytoskeleton</location>
    </subcellularLocation>
</comment>
<dbReference type="PANTHER" id="PTHR21490">
    <property type="entry name" value="ENKURIN-RELATED"/>
    <property type="match status" value="1"/>
</dbReference>
<reference evidence="7" key="1">
    <citation type="submission" date="2020-06" db="EMBL/GenBank/DDBJ databases">
        <authorList>
            <consortium name="Wellcome Sanger Institute Data Sharing"/>
        </authorList>
    </citation>
    <scope>NUCLEOTIDE SEQUENCE [LARGE SCALE GENOMIC DNA]</scope>
</reference>
<dbReference type="CTD" id="219670"/>
<dbReference type="GO" id="GO:0005516">
    <property type="term" value="F:calmodulin binding"/>
    <property type="evidence" value="ECO:0007669"/>
    <property type="project" value="TreeGrafter"/>
</dbReference>
<dbReference type="Pfam" id="PF13864">
    <property type="entry name" value="Enkurin"/>
    <property type="match status" value="1"/>
</dbReference>
<protein>
    <submittedName>
        <fullName evidence="7">Enkurin-like</fullName>
    </submittedName>
</protein>
<organism evidence="7 8">
    <name type="scientific">Gouania willdenowi</name>
    <name type="common">Blunt-snouted clingfish</name>
    <name type="synonym">Lepadogaster willdenowi</name>
    <dbReference type="NCBI Taxonomy" id="441366"/>
    <lineage>
        <taxon>Eukaryota</taxon>
        <taxon>Metazoa</taxon>
        <taxon>Chordata</taxon>
        <taxon>Craniata</taxon>
        <taxon>Vertebrata</taxon>
        <taxon>Euteleostomi</taxon>
        <taxon>Actinopterygii</taxon>
        <taxon>Neopterygii</taxon>
        <taxon>Teleostei</taxon>
        <taxon>Neoteleostei</taxon>
        <taxon>Acanthomorphata</taxon>
        <taxon>Ovalentaria</taxon>
        <taxon>Blenniimorphae</taxon>
        <taxon>Blenniiformes</taxon>
        <taxon>Gobiesocoidei</taxon>
        <taxon>Gobiesocidae</taxon>
        <taxon>Gobiesocinae</taxon>
        <taxon>Gouania</taxon>
    </lineage>
</organism>
<reference evidence="7" key="3">
    <citation type="submission" date="2025-09" db="UniProtKB">
        <authorList>
            <consortium name="Ensembl"/>
        </authorList>
    </citation>
    <scope>IDENTIFICATION</scope>
</reference>
<dbReference type="GO" id="GO:0005879">
    <property type="term" value="C:axonemal microtubule"/>
    <property type="evidence" value="ECO:0007669"/>
    <property type="project" value="TreeGrafter"/>
</dbReference>
<sequence>MSEVVKPRESVYSCLVEEEGSEIKKEKRYVSKYRPMVVQETKSVKDSRRTMGAAEVEIPSTDKYLKRRSKEPKLSEISQISKGLHRHCLTERKPAVPKRSEAPLMGFHREKNLLKSTSAPPVKPQPVCVDSHTGHRKVLENLGLVPKYTHKKDYGEVPEYLQRRHEAQLRAQEEYDNFIRQHKEEMAMTHLTEEERRATLEGLKKQWGGLLQEYQGLPLVIDTMSEKNHKVRLEAAMDQLEKDINLLERFKTIYIPKY</sequence>
<dbReference type="PANTHER" id="PTHR21490:SF0">
    <property type="entry name" value="ENKURIN"/>
    <property type="match status" value="1"/>
</dbReference>
<keyword evidence="5" id="KW-0966">Cell projection</keyword>
<evidence type="ECO:0000256" key="4">
    <source>
        <dbReference type="ARBA" id="ARBA00023212"/>
    </source>
</evidence>
<dbReference type="OrthoDB" id="2123594at2759"/>
<dbReference type="PROSITE" id="PS51665">
    <property type="entry name" value="ENKURIN"/>
    <property type="match status" value="1"/>
</dbReference>
<evidence type="ECO:0000313" key="8">
    <source>
        <dbReference type="Proteomes" id="UP000694680"/>
    </source>
</evidence>
<dbReference type="Ensembl" id="ENSGWIT00000047685.1">
    <property type="protein sequence ID" value="ENSGWIP00000043979.1"/>
    <property type="gene ID" value="ENSGWIG00000021909.1"/>
</dbReference>
<evidence type="ECO:0000259" key="6">
    <source>
        <dbReference type="PROSITE" id="PS51665"/>
    </source>
</evidence>
<dbReference type="RefSeq" id="XP_028290554.1">
    <property type="nucleotide sequence ID" value="XM_028434753.1"/>
</dbReference>
<keyword evidence="4" id="KW-0206">Cytoskeleton</keyword>
<dbReference type="GO" id="GO:0001669">
    <property type="term" value="C:acrosomal vesicle"/>
    <property type="evidence" value="ECO:0007669"/>
    <property type="project" value="TreeGrafter"/>
</dbReference>
<dbReference type="AlphaFoldDB" id="A0A8C5HHC6"/>
<proteinExistence type="predicted"/>
<keyword evidence="8" id="KW-1185">Reference proteome</keyword>
<dbReference type="InterPro" id="IPR052102">
    <property type="entry name" value="Enkurin_domain-protein"/>
</dbReference>
<evidence type="ECO:0000256" key="5">
    <source>
        <dbReference type="ARBA" id="ARBA00023273"/>
    </source>
</evidence>
<evidence type="ECO:0000256" key="3">
    <source>
        <dbReference type="ARBA" id="ARBA00022490"/>
    </source>
</evidence>
<dbReference type="GeneID" id="114454350"/>
<name>A0A8C5HHC6_GOUWI</name>
<evidence type="ECO:0000256" key="1">
    <source>
        <dbReference type="ARBA" id="ARBA00004138"/>
    </source>
</evidence>